<sequence>MLRQIVEKIFRTKQKQTNIKVTIIGSCLSNFVVTDYLANCLDNTEIVRLTSALQLRSDIVLEIIENDSFDYDLVNSFLSCGQWGGCKEKQDYAKWFSSFVMDKVDNCRNIAMDIPDLLIMDSLCDIRHSLYAHKEKGWKAFFGNIQFKDPEVSRQFNEKFQYIGLLDPQTQLDNIVRIYNFFRKKSPKVILCYMHFPMHPNYLDSKWIQRSLEFKALFDEYSKGGKIAQCEIISLPEDRIKPVTDPDDPNYSPQIWNHFYPEVYQFFSEKISDKIALCR</sequence>
<evidence type="ECO:0000313" key="2">
    <source>
        <dbReference type="Proteomes" id="UP000199073"/>
    </source>
</evidence>
<proteinExistence type="predicted"/>
<gene>
    <name evidence="1" type="ORF">SAMN05660330_03272</name>
</gene>
<dbReference type="AlphaFoldDB" id="A0A1H0TXS5"/>
<dbReference type="Proteomes" id="UP000199073">
    <property type="component" value="Unassembled WGS sequence"/>
</dbReference>
<evidence type="ECO:0000313" key="1">
    <source>
        <dbReference type="EMBL" id="SDP58498.1"/>
    </source>
</evidence>
<dbReference type="OrthoDB" id="9824454at2"/>
<accession>A0A1H0TXS5</accession>
<organism evidence="1 2">
    <name type="scientific">Desulforhopalus singaporensis</name>
    <dbReference type="NCBI Taxonomy" id="91360"/>
    <lineage>
        <taxon>Bacteria</taxon>
        <taxon>Pseudomonadati</taxon>
        <taxon>Thermodesulfobacteriota</taxon>
        <taxon>Desulfobulbia</taxon>
        <taxon>Desulfobulbales</taxon>
        <taxon>Desulfocapsaceae</taxon>
        <taxon>Desulforhopalus</taxon>
    </lineage>
</organism>
<protein>
    <submittedName>
        <fullName evidence="1">Uncharacterized protein</fullName>
    </submittedName>
</protein>
<name>A0A1H0TXS5_9BACT</name>
<dbReference type="EMBL" id="FNJI01000027">
    <property type="protein sequence ID" value="SDP58498.1"/>
    <property type="molecule type" value="Genomic_DNA"/>
</dbReference>
<keyword evidence="2" id="KW-1185">Reference proteome</keyword>
<dbReference type="RefSeq" id="WP_143005532.1">
    <property type="nucleotide sequence ID" value="NZ_FNJI01000027.1"/>
</dbReference>
<dbReference type="STRING" id="91360.SAMN05660330_03272"/>
<reference evidence="1 2" key="1">
    <citation type="submission" date="2016-10" db="EMBL/GenBank/DDBJ databases">
        <authorList>
            <person name="de Groot N.N."/>
        </authorList>
    </citation>
    <scope>NUCLEOTIDE SEQUENCE [LARGE SCALE GENOMIC DNA]</scope>
    <source>
        <strain evidence="1 2">DSM 12130</strain>
    </source>
</reference>